<dbReference type="CDD" id="cd06160">
    <property type="entry name" value="S2P-M50_like_2"/>
    <property type="match status" value="1"/>
</dbReference>
<evidence type="ECO:0000313" key="13">
    <source>
        <dbReference type="Proteomes" id="UP000218238"/>
    </source>
</evidence>
<dbReference type="InterPro" id="IPR008915">
    <property type="entry name" value="Peptidase_M50"/>
</dbReference>
<keyword evidence="6 9" id="KW-0802">TPR repeat</keyword>
<sequence>MRYLLYAIAFLILYKSLSQYPKYQRECQEKVPKYLREVFEVAIAEFNAIGFRQCGYLQVTSTVKAETPTLETFLYNSLYETYVIIGIRYSAKPDDLFKIEFYTFFEDESLLLTTNSKADGIIDETPDLIIQDAYMADISTQWHLHQNKLSQLANLKQTSQIITDEFADVLQTHGKNYIDFLVSSGKLRQVKKDKLFQFNFKTAWHLAKKITHGVIKTSQIEKKQQVVVIQSVDNSGIKVNIPVELEVEIFKRIEKSNQLIFGSNFRALFLLLSFTLFMISYMQMFEAHSLVIFAFTILLHEAGHVIAMKLCGYQDTSILFLPFLGAVATAREKYDTTLVQNVFVLLAGPLPGLILGIFLGVMYGSSSNIFWVKEAAWMLISLNLINLMPIYPLDGGKIANLVIFSKFAYSDIIFRLLGLFILGCFAVWQPVLIVFLILNTLSLPYSFRLAKTSSEFKQFLKENPQTTSDNLLYRIFEYVNKSDNHKLLINGKHSLVKNLLLRYNESISQPIKRLILAIIYFISILGGLIGGLFAIFPNSASVIAEIPYLLENSKQRQERFTQKQKYELEKTTVAITKNPNDVNAYIKRAKIRQRLRDYRNAIADYNQVLRLQPNQTQYRLNRAILYSQVDNIQAEIKDYNYLIQLNPQHLENYISRGYAYLKIQDYHGALADGSQVIKLDPQQQNGYKLRSEARRHLGDDLGADADKQKAMALEKVWEEARDY</sequence>
<evidence type="ECO:0000256" key="2">
    <source>
        <dbReference type="ARBA" id="ARBA00004141"/>
    </source>
</evidence>
<comment type="caution">
    <text evidence="12">The sequence shown here is derived from an EMBL/GenBank/DDBJ whole genome shotgun (WGS) entry which is preliminary data.</text>
</comment>
<evidence type="ECO:0000256" key="3">
    <source>
        <dbReference type="ARBA" id="ARBA00007931"/>
    </source>
</evidence>
<dbReference type="AlphaFoldDB" id="A0A2A2TND8"/>
<feature type="transmembrane region" description="Helical" evidence="10">
    <location>
        <begin position="342"/>
        <end position="363"/>
    </location>
</feature>
<evidence type="ECO:0000256" key="9">
    <source>
        <dbReference type="PROSITE-ProRule" id="PRU00339"/>
    </source>
</evidence>
<dbReference type="GO" id="GO:0006508">
    <property type="term" value="P:proteolysis"/>
    <property type="evidence" value="ECO:0007669"/>
    <property type="project" value="InterPro"/>
</dbReference>
<dbReference type="RefSeq" id="WP_095720543.1">
    <property type="nucleotide sequence ID" value="NZ_NTFS01000029.1"/>
</dbReference>
<keyword evidence="4 10" id="KW-0812">Transmembrane</keyword>
<protein>
    <submittedName>
        <fullName evidence="12">Peptidase M50</fullName>
    </submittedName>
</protein>
<dbReference type="OrthoDB" id="166377at2"/>
<comment type="subcellular location">
    <subcellularLocation>
        <location evidence="2">Membrane</location>
        <topology evidence="2">Multi-pass membrane protein</topology>
    </subcellularLocation>
</comment>
<keyword evidence="8 10" id="KW-0472">Membrane</keyword>
<keyword evidence="7 10" id="KW-1133">Transmembrane helix</keyword>
<dbReference type="PROSITE" id="PS50005">
    <property type="entry name" value="TPR"/>
    <property type="match status" value="2"/>
</dbReference>
<feature type="transmembrane region" description="Helical" evidence="10">
    <location>
        <begin position="412"/>
        <end position="438"/>
    </location>
</feature>
<dbReference type="Pfam" id="PF02163">
    <property type="entry name" value="Peptidase_M50"/>
    <property type="match status" value="1"/>
</dbReference>
<dbReference type="InterPro" id="IPR050498">
    <property type="entry name" value="Ycf3"/>
</dbReference>
<feature type="repeat" description="TPR" evidence="9">
    <location>
        <begin position="650"/>
        <end position="683"/>
    </location>
</feature>
<evidence type="ECO:0000313" key="12">
    <source>
        <dbReference type="EMBL" id="PAX59952.1"/>
    </source>
</evidence>
<comment type="similarity">
    <text evidence="3">Belongs to the peptidase M50B family.</text>
</comment>
<evidence type="ECO:0000256" key="1">
    <source>
        <dbReference type="ARBA" id="ARBA00001947"/>
    </source>
</evidence>
<dbReference type="SUPFAM" id="SSF48452">
    <property type="entry name" value="TPR-like"/>
    <property type="match status" value="1"/>
</dbReference>
<dbReference type="PANTHER" id="PTHR44858:SF1">
    <property type="entry name" value="UDP-N-ACETYLGLUCOSAMINE--PEPTIDE N-ACETYLGLUCOSAMINYLTRANSFERASE SPINDLY-RELATED"/>
    <property type="match status" value="1"/>
</dbReference>
<accession>A0A2A2TND8</accession>
<gene>
    <name evidence="12" type="ORF">CK510_04455</name>
</gene>
<dbReference type="EMBL" id="NTFS01000029">
    <property type="protein sequence ID" value="PAX59952.1"/>
    <property type="molecule type" value="Genomic_DNA"/>
</dbReference>
<organism evidence="12 13">
    <name type="scientific">Brunnivagina elsteri CCALA 953</name>
    <dbReference type="NCBI Taxonomy" id="987040"/>
    <lineage>
        <taxon>Bacteria</taxon>
        <taxon>Bacillati</taxon>
        <taxon>Cyanobacteriota</taxon>
        <taxon>Cyanophyceae</taxon>
        <taxon>Nostocales</taxon>
        <taxon>Calotrichaceae</taxon>
        <taxon>Brunnivagina</taxon>
    </lineage>
</organism>
<evidence type="ECO:0000256" key="8">
    <source>
        <dbReference type="ARBA" id="ARBA00023136"/>
    </source>
</evidence>
<feature type="transmembrane region" description="Helical" evidence="10">
    <location>
        <begin position="267"/>
        <end position="298"/>
    </location>
</feature>
<feature type="domain" description="Peptidase M50" evidence="11">
    <location>
        <begin position="290"/>
        <end position="363"/>
    </location>
</feature>
<dbReference type="GO" id="GO:0009279">
    <property type="term" value="C:cell outer membrane"/>
    <property type="evidence" value="ECO:0007669"/>
    <property type="project" value="TreeGrafter"/>
</dbReference>
<dbReference type="SMART" id="SM00028">
    <property type="entry name" value="TPR"/>
    <property type="match status" value="3"/>
</dbReference>
<feature type="repeat" description="TPR" evidence="9">
    <location>
        <begin position="582"/>
        <end position="615"/>
    </location>
</feature>
<dbReference type="InterPro" id="IPR019734">
    <property type="entry name" value="TPR_rpt"/>
</dbReference>
<dbReference type="Pfam" id="PF13181">
    <property type="entry name" value="TPR_8"/>
    <property type="match status" value="1"/>
</dbReference>
<dbReference type="Gene3D" id="1.25.40.10">
    <property type="entry name" value="Tetratricopeptide repeat domain"/>
    <property type="match status" value="2"/>
</dbReference>
<evidence type="ECO:0000259" key="11">
    <source>
        <dbReference type="Pfam" id="PF02163"/>
    </source>
</evidence>
<dbReference type="PANTHER" id="PTHR44858">
    <property type="entry name" value="TETRATRICOPEPTIDE REPEAT PROTEIN 6"/>
    <property type="match status" value="1"/>
</dbReference>
<evidence type="ECO:0000256" key="6">
    <source>
        <dbReference type="ARBA" id="ARBA00022803"/>
    </source>
</evidence>
<name>A0A2A2TND8_9CYAN</name>
<keyword evidence="13" id="KW-1185">Reference proteome</keyword>
<keyword evidence="5" id="KW-0677">Repeat</keyword>
<proteinExistence type="inferred from homology"/>
<comment type="cofactor">
    <cofactor evidence="1">
        <name>Zn(2+)</name>
        <dbReference type="ChEBI" id="CHEBI:29105"/>
    </cofactor>
</comment>
<evidence type="ECO:0000256" key="5">
    <source>
        <dbReference type="ARBA" id="ARBA00022737"/>
    </source>
</evidence>
<dbReference type="InterPro" id="IPR011990">
    <property type="entry name" value="TPR-like_helical_dom_sf"/>
</dbReference>
<dbReference type="Proteomes" id="UP000218238">
    <property type="component" value="Unassembled WGS sequence"/>
</dbReference>
<evidence type="ECO:0000256" key="4">
    <source>
        <dbReference type="ARBA" id="ARBA00022692"/>
    </source>
</evidence>
<reference evidence="12 13" key="1">
    <citation type="submission" date="2017-08" db="EMBL/GenBank/DDBJ databases">
        <title>Draft genome sequence of filamentous cyanobacterium Calothrix elsteri CCALA 953.</title>
        <authorList>
            <person name="Gagunashvili A.N."/>
            <person name="Elster J."/>
            <person name="Andresson O.S."/>
        </authorList>
    </citation>
    <scope>NUCLEOTIDE SEQUENCE [LARGE SCALE GENOMIC DNA]</scope>
    <source>
        <strain evidence="12 13">CCALA 953</strain>
    </source>
</reference>
<evidence type="ECO:0000256" key="10">
    <source>
        <dbReference type="SAM" id="Phobius"/>
    </source>
</evidence>
<dbReference type="GO" id="GO:0046813">
    <property type="term" value="P:receptor-mediated virion attachment to host cell"/>
    <property type="evidence" value="ECO:0007669"/>
    <property type="project" value="TreeGrafter"/>
</dbReference>
<feature type="transmembrane region" description="Helical" evidence="10">
    <location>
        <begin position="514"/>
        <end position="536"/>
    </location>
</feature>
<evidence type="ECO:0000256" key="7">
    <source>
        <dbReference type="ARBA" id="ARBA00022989"/>
    </source>
</evidence>